<evidence type="ECO:0000313" key="3">
    <source>
        <dbReference type="Proteomes" id="UP000243904"/>
    </source>
</evidence>
<proteinExistence type="predicted"/>
<evidence type="ECO:0000256" key="1">
    <source>
        <dbReference type="SAM" id="SignalP"/>
    </source>
</evidence>
<dbReference type="EMBL" id="LT629750">
    <property type="protein sequence ID" value="SDR95882.1"/>
    <property type="molecule type" value="Genomic_DNA"/>
</dbReference>
<feature type="signal peptide" evidence="1">
    <location>
        <begin position="1"/>
        <end position="24"/>
    </location>
</feature>
<dbReference type="RefSeq" id="WP_146686220.1">
    <property type="nucleotide sequence ID" value="NZ_LT629750.1"/>
</dbReference>
<accession>A0A1H1NA82</accession>
<organism evidence="2 3">
    <name type="scientific">Bradyrhizobium canariense</name>
    <dbReference type="NCBI Taxonomy" id="255045"/>
    <lineage>
        <taxon>Bacteria</taxon>
        <taxon>Pseudomonadati</taxon>
        <taxon>Pseudomonadota</taxon>
        <taxon>Alphaproteobacteria</taxon>
        <taxon>Hyphomicrobiales</taxon>
        <taxon>Nitrobacteraceae</taxon>
        <taxon>Bradyrhizobium</taxon>
    </lineage>
</organism>
<name>A0A1H1NA82_9BRAD</name>
<protein>
    <submittedName>
        <fullName evidence="2">Uncharacterized protein</fullName>
    </submittedName>
</protein>
<dbReference type="Proteomes" id="UP000243904">
    <property type="component" value="Chromosome I"/>
</dbReference>
<sequence length="181" mass="20508">MRQMISGLAAAVAMMAASAAPAMACGFGYGSCAYYAPVPVYSGCNTGCGGWGYERLSDPVEQYHHAAVAMPQYYYVDQGPTYTGPGEFAPFPTYQESALGWHAYRHNPYYYGYDGGRYANATSHYYDGAPNASGPVIYRYHGHSWHAHSGYRYWHHRSIRYGYDGAPHRYSYRYNTHRRYY</sequence>
<keyword evidence="1" id="KW-0732">Signal</keyword>
<feature type="chain" id="PRO_5009255307" evidence="1">
    <location>
        <begin position="25"/>
        <end position="181"/>
    </location>
</feature>
<dbReference type="AlphaFoldDB" id="A0A1H1NA82"/>
<evidence type="ECO:0000313" key="2">
    <source>
        <dbReference type="EMBL" id="SDR95882.1"/>
    </source>
</evidence>
<gene>
    <name evidence="2" type="ORF">SAMN05444158_0545</name>
</gene>
<reference evidence="3" key="1">
    <citation type="submission" date="2016-10" db="EMBL/GenBank/DDBJ databases">
        <authorList>
            <person name="Varghese N."/>
            <person name="Submissions S."/>
        </authorList>
    </citation>
    <scope>NUCLEOTIDE SEQUENCE [LARGE SCALE GENOMIC DNA]</scope>
    <source>
        <strain evidence="3">GAS369</strain>
    </source>
</reference>
<keyword evidence="3" id="KW-1185">Reference proteome</keyword>